<accession>A0A426YRL0</accession>
<comment type="caution">
    <text evidence="1">The sequence shown here is derived from an EMBL/GenBank/DDBJ whole genome shotgun (WGS) entry which is preliminary data.</text>
</comment>
<name>A0A426YRL0_ENSVE</name>
<organism evidence="1 2">
    <name type="scientific">Ensete ventricosum</name>
    <name type="common">Abyssinian banana</name>
    <name type="synonym">Musa ensete</name>
    <dbReference type="NCBI Taxonomy" id="4639"/>
    <lineage>
        <taxon>Eukaryota</taxon>
        <taxon>Viridiplantae</taxon>
        <taxon>Streptophyta</taxon>
        <taxon>Embryophyta</taxon>
        <taxon>Tracheophyta</taxon>
        <taxon>Spermatophyta</taxon>
        <taxon>Magnoliopsida</taxon>
        <taxon>Liliopsida</taxon>
        <taxon>Zingiberales</taxon>
        <taxon>Musaceae</taxon>
        <taxon>Ensete</taxon>
    </lineage>
</organism>
<dbReference type="Proteomes" id="UP000287651">
    <property type="component" value="Unassembled WGS sequence"/>
</dbReference>
<sequence length="120" mass="13036">PAVPAGVAPCGLALAVGGRPYMEAGRGWPLLLLVAFATKTQQERVERFYVKFAHTLSGGHRVRGEGLGPVRVVAFMSCILDVEKRVRCNVFKANANYVFESNKKAKTCKLSLNKFGIRGA</sequence>
<proteinExistence type="predicted"/>
<protein>
    <submittedName>
        <fullName evidence="1">Uncharacterized protein</fullName>
    </submittedName>
</protein>
<feature type="non-terminal residue" evidence="1">
    <location>
        <position position="1"/>
    </location>
</feature>
<reference evidence="1 2" key="1">
    <citation type="journal article" date="2014" name="Agronomy (Basel)">
        <title>A Draft Genome Sequence for Ensete ventricosum, the Drought-Tolerant Tree Against Hunger.</title>
        <authorList>
            <person name="Harrison J."/>
            <person name="Moore K.A."/>
            <person name="Paszkiewicz K."/>
            <person name="Jones T."/>
            <person name="Grant M."/>
            <person name="Ambacheew D."/>
            <person name="Muzemil S."/>
            <person name="Studholme D.J."/>
        </authorList>
    </citation>
    <scope>NUCLEOTIDE SEQUENCE [LARGE SCALE GENOMIC DNA]</scope>
</reference>
<gene>
    <name evidence="1" type="ORF">B296_00022331</name>
</gene>
<dbReference type="EMBL" id="AMZH03010647">
    <property type="protein sequence ID" value="RRT54342.1"/>
    <property type="molecule type" value="Genomic_DNA"/>
</dbReference>
<evidence type="ECO:0000313" key="1">
    <source>
        <dbReference type="EMBL" id="RRT54342.1"/>
    </source>
</evidence>
<evidence type="ECO:0000313" key="2">
    <source>
        <dbReference type="Proteomes" id="UP000287651"/>
    </source>
</evidence>
<dbReference type="AlphaFoldDB" id="A0A426YRL0"/>